<dbReference type="AlphaFoldDB" id="A0A934MR81"/>
<organism evidence="1 2">
    <name type="scientific">Paenibacillus roseus</name>
    <dbReference type="NCBI Taxonomy" id="2798579"/>
    <lineage>
        <taxon>Bacteria</taxon>
        <taxon>Bacillati</taxon>
        <taxon>Bacillota</taxon>
        <taxon>Bacilli</taxon>
        <taxon>Bacillales</taxon>
        <taxon>Paenibacillaceae</taxon>
        <taxon>Paenibacillus</taxon>
    </lineage>
</organism>
<dbReference type="RefSeq" id="WP_199020179.1">
    <property type="nucleotide sequence ID" value="NZ_JAELUP010000086.1"/>
</dbReference>
<protein>
    <submittedName>
        <fullName evidence="1">Uncharacterized protein</fullName>
    </submittedName>
</protein>
<name>A0A934MR81_9BACL</name>
<accession>A0A934MR81</accession>
<sequence length="59" mass="6170">MESAGSVYGNGAFDVAAAKPAQRHAVKSCLLPQSSARITNKQPVEVFGGKIGILSAFHR</sequence>
<comment type="caution">
    <text evidence="1">The sequence shown here is derived from an EMBL/GenBank/DDBJ whole genome shotgun (WGS) entry which is preliminary data.</text>
</comment>
<gene>
    <name evidence="1" type="ORF">JFN88_15540</name>
</gene>
<evidence type="ECO:0000313" key="1">
    <source>
        <dbReference type="EMBL" id="MBJ6362633.1"/>
    </source>
</evidence>
<dbReference type="EMBL" id="JAELUP010000086">
    <property type="protein sequence ID" value="MBJ6362633.1"/>
    <property type="molecule type" value="Genomic_DNA"/>
</dbReference>
<proteinExistence type="predicted"/>
<evidence type="ECO:0000313" key="2">
    <source>
        <dbReference type="Proteomes" id="UP000640274"/>
    </source>
</evidence>
<keyword evidence="2" id="KW-1185">Reference proteome</keyword>
<dbReference type="Proteomes" id="UP000640274">
    <property type="component" value="Unassembled WGS sequence"/>
</dbReference>
<reference evidence="1" key="1">
    <citation type="submission" date="2020-12" db="EMBL/GenBank/DDBJ databases">
        <authorList>
            <person name="Huq M.A."/>
        </authorList>
    </citation>
    <scope>NUCLEOTIDE SEQUENCE</scope>
    <source>
        <strain evidence="1">MAHUQ-46</strain>
    </source>
</reference>